<proteinExistence type="predicted"/>
<evidence type="ECO:0000313" key="2">
    <source>
        <dbReference type="EMBL" id="BFO18791.1"/>
    </source>
</evidence>
<organism evidence="2">
    <name type="scientific">Streptomyces haneummycinicus</name>
    <dbReference type="NCBI Taxonomy" id="3074435"/>
    <lineage>
        <taxon>Bacteria</taxon>
        <taxon>Bacillati</taxon>
        <taxon>Actinomycetota</taxon>
        <taxon>Actinomycetes</taxon>
        <taxon>Kitasatosporales</taxon>
        <taxon>Streptomycetaceae</taxon>
        <taxon>Streptomyces</taxon>
    </lineage>
</organism>
<reference evidence="2" key="2">
    <citation type="submission" date="2024-07" db="EMBL/GenBank/DDBJ databases">
        <title>Streptomyces haneummycinica sp. nov., a new antibiotic-producing actinobacterium isolated from marine sediment.</title>
        <authorList>
            <person name="Uemura M."/>
            <person name="Hamada M."/>
            <person name="Hirano S."/>
            <person name="Kobayashi K."/>
            <person name="Ohshiro T."/>
            <person name="Kobayashi T."/>
            <person name="Terahara T."/>
        </authorList>
    </citation>
    <scope>NUCLEOTIDE SEQUENCE</scope>
    <source>
        <strain evidence="2">KM77-8</strain>
    </source>
</reference>
<dbReference type="AlphaFoldDB" id="A0AAT9HMR4"/>
<dbReference type="EMBL" id="AP035768">
    <property type="protein sequence ID" value="BFO18791.1"/>
    <property type="molecule type" value="Genomic_DNA"/>
</dbReference>
<name>A0AAT9HMR4_9ACTN</name>
<sequence>MQPFGLDRSGAEQVEVGQDMGGRVGEDGQGRGGRDGVGGRDPQPRGTVVGNGQQQPVCGADPDGEGAGRTSGVAQDDTGLLGPAVHGAVVSRREESGWFGSGRLPSGA</sequence>
<reference evidence="2" key="1">
    <citation type="submission" date="2024-06" db="EMBL/GenBank/DDBJ databases">
        <authorList>
            <consortium name="consrtm"/>
            <person name="Uemura M."/>
            <person name="Terahara T."/>
        </authorList>
    </citation>
    <scope>NUCLEOTIDE SEQUENCE</scope>
    <source>
        <strain evidence="2">KM77-8</strain>
    </source>
</reference>
<gene>
    <name evidence="2" type="ORF">SHKM778_51790</name>
</gene>
<feature type="compositionally biased region" description="Basic and acidic residues" evidence="1">
    <location>
        <begin position="24"/>
        <end position="38"/>
    </location>
</feature>
<evidence type="ECO:0000256" key="1">
    <source>
        <dbReference type="SAM" id="MobiDB-lite"/>
    </source>
</evidence>
<accession>A0AAT9HMR4</accession>
<protein>
    <submittedName>
        <fullName evidence="2">Uncharacterized protein</fullName>
    </submittedName>
</protein>
<feature type="region of interest" description="Disordered" evidence="1">
    <location>
        <begin position="1"/>
        <end position="81"/>
    </location>
</feature>